<evidence type="ECO:0000313" key="2">
    <source>
        <dbReference type="EMBL" id="SHE40861.1"/>
    </source>
</evidence>
<accession>A0A1M4T8R7</accession>
<dbReference type="EMBL" id="FQUK01000004">
    <property type="protein sequence ID" value="SHE40861.1"/>
    <property type="molecule type" value="Genomic_DNA"/>
</dbReference>
<dbReference type="OrthoDB" id="9796171at2"/>
<evidence type="ECO:0000259" key="1">
    <source>
        <dbReference type="Pfam" id="PF25559"/>
    </source>
</evidence>
<dbReference type="AlphaFoldDB" id="A0A1M4T8R7"/>
<proteinExistence type="predicted"/>
<keyword evidence="3" id="KW-1185">Reference proteome</keyword>
<name>A0A1M4T8R7_9GAMM</name>
<dbReference type="RefSeq" id="WP_084602298.1">
    <property type="nucleotide sequence ID" value="NZ_FQUK01000004.1"/>
</dbReference>
<dbReference type="STRING" id="213588.SAMN02745204_00388"/>
<protein>
    <recommendedName>
        <fullName evidence="1">DUF7931 domain-containing protein</fullName>
    </recommendedName>
</protein>
<dbReference type="Proteomes" id="UP000242857">
    <property type="component" value="Unassembled WGS sequence"/>
</dbReference>
<organism evidence="2 3">
    <name type="scientific">Thermomonas hydrothermalis</name>
    <dbReference type="NCBI Taxonomy" id="213588"/>
    <lineage>
        <taxon>Bacteria</taxon>
        <taxon>Pseudomonadati</taxon>
        <taxon>Pseudomonadota</taxon>
        <taxon>Gammaproteobacteria</taxon>
        <taxon>Lysobacterales</taxon>
        <taxon>Lysobacteraceae</taxon>
        <taxon>Thermomonas</taxon>
    </lineage>
</organism>
<gene>
    <name evidence="2" type="ORF">SAMN02745204_00388</name>
</gene>
<reference evidence="3" key="1">
    <citation type="submission" date="2016-11" db="EMBL/GenBank/DDBJ databases">
        <authorList>
            <person name="Varghese N."/>
            <person name="Submissions S."/>
        </authorList>
    </citation>
    <scope>NUCLEOTIDE SEQUENCE [LARGE SCALE GENOMIC DNA]</scope>
    <source>
        <strain evidence="3">DSM 14834</strain>
    </source>
</reference>
<evidence type="ECO:0000313" key="3">
    <source>
        <dbReference type="Proteomes" id="UP000242857"/>
    </source>
</evidence>
<dbReference type="InterPro" id="IPR057691">
    <property type="entry name" value="DUF7931"/>
</dbReference>
<feature type="domain" description="DUF7931" evidence="1">
    <location>
        <begin position="24"/>
        <end position="170"/>
    </location>
</feature>
<sequence>MSSENPGPEPSDRQALLRIDDHPAALAITARLIADARRSLCLRSLRLESWLLDAPDVLAALRGLATSGRDVQIRLLMHELTPPRDAPERLLTLAQRLPSVFWFRLIDDPAYHEDRSALILNDVGGYFLRPQGDTVEGSACLQDRARARQLAHAFEDAWERARPVTEYRALGL</sequence>
<dbReference type="Pfam" id="PF25559">
    <property type="entry name" value="DUF7931"/>
    <property type="match status" value="1"/>
</dbReference>